<evidence type="ECO:0000256" key="1">
    <source>
        <dbReference type="SAM" id="MobiDB-lite"/>
    </source>
</evidence>
<sequence>MMASSKKMKRDIIDAAWNRFAFNDEDLPDWFVDDEAKHMRKHVPVPKELVDEFGKRHEDINIRPIKKIGEAKARKKKRALRQMEKAKKKLEGVVENSDVTDAEKARQIRQIYKKLKQPKQEIKYVVSKKHTAAKRAKRPAGVKGPYKVVDPRMKKDMRAKMRMDKKKSNKKGARAKPLVKTRRGHK</sequence>
<organism evidence="3">
    <name type="scientific">Schizaphis graminum</name>
    <name type="common">Green bug aphid</name>
    <dbReference type="NCBI Taxonomy" id="13262"/>
    <lineage>
        <taxon>Eukaryota</taxon>
        <taxon>Metazoa</taxon>
        <taxon>Ecdysozoa</taxon>
        <taxon>Arthropoda</taxon>
        <taxon>Hexapoda</taxon>
        <taxon>Insecta</taxon>
        <taxon>Pterygota</taxon>
        <taxon>Neoptera</taxon>
        <taxon>Paraneoptera</taxon>
        <taxon>Hemiptera</taxon>
        <taxon>Sternorrhyncha</taxon>
        <taxon>Aphidomorpha</taxon>
        <taxon>Aphidoidea</taxon>
        <taxon>Aphididae</taxon>
        <taxon>Aphidini</taxon>
        <taxon>Schizaphis</taxon>
    </lineage>
</organism>
<dbReference type="GO" id="GO:0006364">
    <property type="term" value="P:rRNA processing"/>
    <property type="evidence" value="ECO:0007669"/>
    <property type="project" value="InterPro"/>
</dbReference>
<protein>
    <submittedName>
        <fullName evidence="3">Putative rRNA methyltransferase 3</fullName>
    </submittedName>
</protein>
<dbReference type="GO" id="GO:0032259">
    <property type="term" value="P:methylation"/>
    <property type="evidence" value="ECO:0007669"/>
    <property type="project" value="UniProtKB-KW"/>
</dbReference>
<keyword evidence="3" id="KW-0808">Transferase</keyword>
<keyword evidence="3" id="KW-0489">Methyltransferase</keyword>
<reference evidence="3" key="1">
    <citation type="submission" date="2018-04" db="EMBL/GenBank/DDBJ databases">
        <title>Transcriptome of Schizaphis graminum biotype I.</title>
        <authorList>
            <person name="Scully E.D."/>
            <person name="Geib S.M."/>
            <person name="Palmer N.A."/>
            <person name="Koch K."/>
            <person name="Bradshaw J."/>
            <person name="Heng-Moss T."/>
            <person name="Sarath G."/>
        </authorList>
    </citation>
    <scope>NUCLEOTIDE SEQUENCE</scope>
</reference>
<feature type="compositionally biased region" description="Basic and acidic residues" evidence="1">
    <location>
        <begin position="149"/>
        <end position="162"/>
    </location>
</feature>
<dbReference type="InterPro" id="IPR012920">
    <property type="entry name" value="rRNA_MeTfrase_SPB1-like_C"/>
</dbReference>
<evidence type="ECO:0000313" key="3">
    <source>
        <dbReference type="EMBL" id="MBY15164.1"/>
    </source>
</evidence>
<accession>A0A2S2ND68</accession>
<dbReference type="GO" id="GO:0008168">
    <property type="term" value="F:methyltransferase activity"/>
    <property type="evidence" value="ECO:0007669"/>
    <property type="project" value="UniProtKB-KW"/>
</dbReference>
<dbReference type="Pfam" id="PF07780">
    <property type="entry name" value="Spb1_C"/>
    <property type="match status" value="1"/>
</dbReference>
<dbReference type="GO" id="GO:0005634">
    <property type="term" value="C:nucleus"/>
    <property type="evidence" value="ECO:0007669"/>
    <property type="project" value="InterPro"/>
</dbReference>
<feature type="compositionally biased region" description="Basic residues" evidence="1">
    <location>
        <begin position="163"/>
        <end position="186"/>
    </location>
</feature>
<name>A0A2S2ND68_SCHGA</name>
<feature type="domain" description="Ribosomal RNA methyltransferase SPB1-like C-terminal" evidence="2">
    <location>
        <begin position="1"/>
        <end position="165"/>
    </location>
</feature>
<gene>
    <name evidence="3" type="primary">FTSJ3</name>
    <name evidence="3" type="ORF">g.6619</name>
</gene>
<feature type="region of interest" description="Disordered" evidence="1">
    <location>
        <begin position="127"/>
        <end position="186"/>
    </location>
</feature>
<evidence type="ECO:0000259" key="2">
    <source>
        <dbReference type="Pfam" id="PF07780"/>
    </source>
</evidence>
<feature type="compositionally biased region" description="Basic residues" evidence="1">
    <location>
        <begin position="127"/>
        <end position="140"/>
    </location>
</feature>
<proteinExistence type="predicted"/>
<dbReference type="EMBL" id="GGMR01002545">
    <property type="protein sequence ID" value="MBY15164.1"/>
    <property type="molecule type" value="Transcribed_RNA"/>
</dbReference>
<dbReference type="AlphaFoldDB" id="A0A2S2ND68"/>